<gene>
    <name evidence="3" type="ORF">ACHAWO_000265</name>
</gene>
<keyword evidence="2" id="KW-0472">Membrane</keyword>
<feature type="region of interest" description="Disordered" evidence="1">
    <location>
        <begin position="518"/>
        <end position="561"/>
    </location>
</feature>
<evidence type="ECO:0000256" key="2">
    <source>
        <dbReference type="SAM" id="Phobius"/>
    </source>
</evidence>
<feature type="transmembrane region" description="Helical" evidence="2">
    <location>
        <begin position="30"/>
        <end position="55"/>
    </location>
</feature>
<evidence type="ECO:0000313" key="3">
    <source>
        <dbReference type="EMBL" id="KAL3789794.1"/>
    </source>
</evidence>
<protein>
    <submittedName>
        <fullName evidence="3">Uncharacterized protein</fullName>
    </submittedName>
</protein>
<keyword evidence="2" id="KW-0812">Transmembrane</keyword>
<feature type="compositionally biased region" description="Basic and acidic residues" evidence="1">
    <location>
        <begin position="528"/>
        <end position="541"/>
    </location>
</feature>
<reference evidence="3 4" key="1">
    <citation type="submission" date="2024-10" db="EMBL/GenBank/DDBJ databases">
        <title>Updated reference genomes for cyclostephanoid diatoms.</title>
        <authorList>
            <person name="Roberts W.R."/>
            <person name="Alverson A.J."/>
        </authorList>
    </citation>
    <scope>NUCLEOTIDE SEQUENCE [LARGE SCALE GENOMIC DNA]</scope>
    <source>
        <strain evidence="3 4">AJA010-31</strain>
    </source>
</reference>
<organism evidence="3 4">
    <name type="scientific">Cyclotella atomus</name>
    <dbReference type="NCBI Taxonomy" id="382360"/>
    <lineage>
        <taxon>Eukaryota</taxon>
        <taxon>Sar</taxon>
        <taxon>Stramenopiles</taxon>
        <taxon>Ochrophyta</taxon>
        <taxon>Bacillariophyta</taxon>
        <taxon>Coscinodiscophyceae</taxon>
        <taxon>Thalassiosirophycidae</taxon>
        <taxon>Stephanodiscales</taxon>
        <taxon>Stephanodiscaceae</taxon>
        <taxon>Cyclotella</taxon>
    </lineage>
</organism>
<sequence length="573" mass="63052">MESTSCSASSSHYCTADASPDFPLSTIEQLALGFVLLAITFIILLQMDVISRHILAPDQLLAKRRQEYVYAVSQCVEYNTLMIRQYVGGGKKLYSPKSEDMVEKMDGEMKELVDKILDSKKATPVIVAIEQDATESNPDTYYLYLAFPTGEGTSTPAAPGLFRRVRVPLVEFCEELAKAFEGQITSTAFCFVADASCGLGSEMLTSIVNACDTGVATISNPSWMFVLALIVSKNTHNITKEQFERIIFALCRLDAWRVRDFVGVNRTVLFALPGQASVPLLLPIIQKVFVHERHVFIYDGCCHTVSRGTALRQEHGASYRQTAAKEDWDLVSATPTVISSNYPIAPLKHIGDLPETLAKLNGVQASIVEAWVASVDTFLDMKAREKKNFYTPFVCRLGFLMKRSGIGNGDGSDLSGLALKNILQYVTGSKSRALSAEVMERAEKCLTECRAAAEAYVEKCKIVTNTPEAILIEKCVFTHKSILIGEKTLLDTVQPKEDWSLKAAKKLKSCLCCIPGEGDEEDEDEDGAGERDEGSKQKNKIDMSMPGAFATSGRRSNYVDGKAGFAFDPTRFK</sequence>
<dbReference type="AlphaFoldDB" id="A0ABD3PQH1"/>
<comment type="caution">
    <text evidence="3">The sequence shown here is derived from an EMBL/GenBank/DDBJ whole genome shotgun (WGS) entry which is preliminary data.</text>
</comment>
<keyword evidence="4" id="KW-1185">Reference proteome</keyword>
<accession>A0ABD3PQH1</accession>
<dbReference type="Proteomes" id="UP001530400">
    <property type="component" value="Unassembled WGS sequence"/>
</dbReference>
<dbReference type="EMBL" id="JALLPJ020000514">
    <property type="protein sequence ID" value="KAL3789794.1"/>
    <property type="molecule type" value="Genomic_DNA"/>
</dbReference>
<proteinExistence type="predicted"/>
<evidence type="ECO:0000313" key="4">
    <source>
        <dbReference type="Proteomes" id="UP001530400"/>
    </source>
</evidence>
<evidence type="ECO:0000256" key="1">
    <source>
        <dbReference type="SAM" id="MobiDB-lite"/>
    </source>
</evidence>
<feature type="compositionally biased region" description="Acidic residues" evidence="1">
    <location>
        <begin position="518"/>
        <end position="527"/>
    </location>
</feature>
<keyword evidence="2" id="KW-1133">Transmembrane helix</keyword>
<name>A0ABD3PQH1_9STRA</name>